<proteinExistence type="predicted"/>
<protein>
    <submittedName>
        <fullName evidence="1">Uncharacterized protein</fullName>
    </submittedName>
</protein>
<evidence type="ECO:0000313" key="1">
    <source>
        <dbReference type="EMBL" id="MFC7669781.1"/>
    </source>
</evidence>
<name>A0ABW2UAB3_9BACT</name>
<dbReference type="Proteomes" id="UP001596513">
    <property type="component" value="Unassembled WGS sequence"/>
</dbReference>
<dbReference type="EMBL" id="JBHTEK010000001">
    <property type="protein sequence ID" value="MFC7669781.1"/>
    <property type="molecule type" value="Genomic_DNA"/>
</dbReference>
<reference evidence="2" key="1">
    <citation type="journal article" date="2019" name="Int. J. Syst. Evol. Microbiol.">
        <title>The Global Catalogue of Microorganisms (GCM) 10K type strain sequencing project: providing services to taxonomists for standard genome sequencing and annotation.</title>
        <authorList>
            <consortium name="The Broad Institute Genomics Platform"/>
            <consortium name="The Broad Institute Genome Sequencing Center for Infectious Disease"/>
            <person name="Wu L."/>
            <person name="Ma J."/>
        </authorList>
    </citation>
    <scope>NUCLEOTIDE SEQUENCE [LARGE SCALE GENOMIC DNA]</scope>
    <source>
        <strain evidence="2">JCM 19635</strain>
    </source>
</reference>
<gene>
    <name evidence="1" type="ORF">ACFQT0_22215</name>
</gene>
<organism evidence="1 2">
    <name type="scientific">Hymenobacter humi</name>
    <dbReference type="NCBI Taxonomy" id="1411620"/>
    <lineage>
        <taxon>Bacteria</taxon>
        <taxon>Pseudomonadati</taxon>
        <taxon>Bacteroidota</taxon>
        <taxon>Cytophagia</taxon>
        <taxon>Cytophagales</taxon>
        <taxon>Hymenobacteraceae</taxon>
        <taxon>Hymenobacter</taxon>
    </lineage>
</organism>
<sequence>MSNYQSPANEFQSPQVAFKFSINGKDNEMPSGLDHQLAAVPRAGGAALETPVIVFGQRYVDATPVPANTYLAPNTAVKIRLDMRLVLAAFKKQGYYTTFKGEKLYQQDFKHVFVAGGTAPLSLGFRQPGEQARA</sequence>
<accession>A0ABW2UAB3</accession>
<comment type="caution">
    <text evidence="1">The sequence shown here is derived from an EMBL/GenBank/DDBJ whole genome shotgun (WGS) entry which is preliminary data.</text>
</comment>
<evidence type="ECO:0000313" key="2">
    <source>
        <dbReference type="Proteomes" id="UP001596513"/>
    </source>
</evidence>
<keyword evidence="2" id="KW-1185">Reference proteome</keyword>
<dbReference type="RefSeq" id="WP_380205260.1">
    <property type="nucleotide sequence ID" value="NZ_JBHTEK010000001.1"/>
</dbReference>